<feature type="compositionally biased region" description="Acidic residues" evidence="1">
    <location>
        <begin position="101"/>
        <end position="137"/>
    </location>
</feature>
<dbReference type="AlphaFoldDB" id="A0A8J5S1K1"/>
<name>A0A8J5S1K1_ZIZPA</name>
<protein>
    <submittedName>
        <fullName evidence="2">Uncharacterized protein</fullName>
    </submittedName>
</protein>
<sequence length="158" mass="18705">MWGCVLSDDVSSLTYNIILYDRMGTILWHCHVHGGDGWVKYKYNIDKNVYKMTLDIMTSIKGNLYYQHQSLCTVGTFEFTNDVVEDYSNDENIEGEKARDDDGDIQDGRDDNDEDEYEKYDYNGEYDNDDDYDEYDWDDDVDDDLRMKLDMINVNRRA</sequence>
<comment type="caution">
    <text evidence="2">The sequence shown here is derived from an EMBL/GenBank/DDBJ whole genome shotgun (WGS) entry which is preliminary data.</text>
</comment>
<reference evidence="2" key="1">
    <citation type="journal article" date="2021" name="bioRxiv">
        <title>Whole Genome Assembly and Annotation of Northern Wild Rice, Zizania palustris L., Supports a Whole Genome Duplication in the Zizania Genus.</title>
        <authorList>
            <person name="Haas M."/>
            <person name="Kono T."/>
            <person name="Macchietto M."/>
            <person name="Millas R."/>
            <person name="McGilp L."/>
            <person name="Shao M."/>
            <person name="Duquette J."/>
            <person name="Hirsch C.N."/>
            <person name="Kimball J."/>
        </authorList>
    </citation>
    <scope>NUCLEOTIDE SEQUENCE</scope>
    <source>
        <tissue evidence="2">Fresh leaf tissue</tissue>
    </source>
</reference>
<dbReference type="EMBL" id="JAAALK010000287">
    <property type="protein sequence ID" value="KAG8056648.1"/>
    <property type="molecule type" value="Genomic_DNA"/>
</dbReference>
<evidence type="ECO:0000256" key="1">
    <source>
        <dbReference type="SAM" id="MobiDB-lite"/>
    </source>
</evidence>
<evidence type="ECO:0000313" key="2">
    <source>
        <dbReference type="EMBL" id="KAG8056648.1"/>
    </source>
</evidence>
<dbReference type="Proteomes" id="UP000729402">
    <property type="component" value="Unassembled WGS sequence"/>
</dbReference>
<evidence type="ECO:0000313" key="3">
    <source>
        <dbReference type="Proteomes" id="UP000729402"/>
    </source>
</evidence>
<gene>
    <name evidence="2" type="ORF">GUJ93_ZPchr0002g26784</name>
</gene>
<keyword evidence="3" id="KW-1185">Reference proteome</keyword>
<organism evidence="2 3">
    <name type="scientific">Zizania palustris</name>
    <name type="common">Northern wild rice</name>
    <dbReference type="NCBI Taxonomy" id="103762"/>
    <lineage>
        <taxon>Eukaryota</taxon>
        <taxon>Viridiplantae</taxon>
        <taxon>Streptophyta</taxon>
        <taxon>Embryophyta</taxon>
        <taxon>Tracheophyta</taxon>
        <taxon>Spermatophyta</taxon>
        <taxon>Magnoliopsida</taxon>
        <taxon>Liliopsida</taxon>
        <taxon>Poales</taxon>
        <taxon>Poaceae</taxon>
        <taxon>BOP clade</taxon>
        <taxon>Oryzoideae</taxon>
        <taxon>Oryzeae</taxon>
        <taxon>Zizaniinae</taxon>
        <taxon>Zizania</taxon>
    </lineage>
</organism>
<reference evidence="2" key="2">
    <citation type="submission" date="2021-02" db="EMBL/GenBank/DDBJ databases">
        <authorList>
            <person name="Kimball J.A."/>
            <person name="Haas M.W."/>
            <person name="Macchietto M."/>
            <person name="Kono T."/>
            <person name="Duquette J."/>
            <person name="Shao M."/>
        </authorList>
    </citation>
    <scope>NUCLEOTIDE SEQUENCE</scope>
    <source>
        <tissue evidence="2">Fresh leaf tissue</tissue>
    </source>
</reference>
<proteinExistence type="predicted"/>
<accession>A0A8J5S1K1</accession>
<feature type="region of interest" description="Disordered" evidence="1">
    <location>
        <begin position="88"/>
        <end position="137"/>
    </location>
</feature>